<protein>
    <submittedName>
        <fullName evidence="1">Uncharacterized protein</fullName>
    </submittedName>
</protein>
<evidence type="ECO:0000313" key="1">
    <source>
        <dbReference type="EMBL" id="CAD9619705.1"/>
    </source>
</evidence>
<sequence>MLVEVVQHLSALNALLQHSALDVKKSSVIPVDAIAKIARDLIVTIVMLKMNATFVEASVVANALPPIVNVKIATLVIVLIALKRQASIECIHVKIVVDNNAFTAVCVGLTLLKAAALDASK</sequence>
<name>A0A7S2LXZ4_9STRA</name>
<dbReference type="EMBL" id="HBGZ01024434">
    <property type="protein sequence ID" value="CAD9619705.1"/>
    <property type="molecule type" value="Transcribed_RNA"/>
</dbReference>
<gene>
    <name evidence="1" type="ORF">SMAR0320_LOCUS17333</name>
</gene>
<dbReference type="AlphaFoldDB" id="A0A7S2LXZ4"/>
<reference evidence="1" key="1">
    <citation type="submission" date="2021-01" db="EMBL/GenBank/DDBJ databases">
        <authorList>
            <person name="Corre E."/>
            <person name="Pelletier E."/>
            <person name="Niang G."/>
            <person name="Scheremetjew M."/>
            <person name="Finn R."/>
            <person name="Kale V."/>
            <person name="Holt S."/>
            <person name="Cochrane G."/>
            <person name="Meng A."/>
            <person name="Brown T."/>
            <person name="Cohen L."/>
        </authorList>
    </citation>
    <scope>NUCLEOTIDE SEQUENCE</scope>
    <source>
        <strain evidence="1">SM1012Den-03</strain>
    </source>
</reference>
<organism evidence="1">
    <name type="scientific">Skeletonema marinoi</name>
    <dbReference type="NCBI Taxonomy" id="267567"/>
    <lineage>
        <taxon>Eukaryota</taxon>
        <taxon>Sar</taxon>
        <taxon>Stramenopiles</taxon>
        <taxon>Ochrophyta</taxon>
        <taxon>Bacillariophyta</taxon>
        <taxon>Coscinodiscophyceae</taxon>
        <taxon>Thalassiosirophycidae</taxon>
        <taxon>Thalassiosirales</taxon>
        <taxon>Skeletonemataceae</taxon>
        <taxon>Skeletonema</taxon>
        <taxon>Skeletonema marinoi-dohrnii complex</taxon>
    </lineage>
</organism>
<proteinExistence type="predicted"/>
<accession>A0A7S2LXZ4</accession>